<feature type="region of interest" description="Disordered" evidence="5">
    <location>
        <begin position="185"/>
        <end position="209"/>
    </location>
</feature>
<keyword evidence="2" id="KW-0479">Metal-binding</keyword>
<dbReference type="Pfam" id="PF04828">
    <property type="entry name" value="GFA"/>
    <property type="match status" value="1"/>
</dbReference>
<dbReference type="EMBL" id="JAPQKL010000001">
    <property type="protein sequence ID" value="KAJ5146532.1"/>
    <property type="molecule type" value="Genomic_DNA"/>
</dbReference>
<dbReference type="PANTHER" id="PTHR33337">
    <property type="entry name" value="GFA DOMAIN-CONTAINING PROTEIN"/>
    <property type="match status" value="1"/>
</dbReference>
<proteinExistence type="inferred from homology"/>
<name>A0A9W9LBP5_9EURO</name>
<evidence type="ECO:0000259" key="6">
    <source>
        <dbReference type="PROSITE" id="PS51891"/>
    </source>
</evidence>
<evidence type="ECO:0000256" key="2">
    <source>
        <dbReference type="ARBA" id="ARBA00022723"/>
    </source>
</evidence>
<dbReference type="GO" id="GO:0016846">
    <property type="term" value="F:carbon-sulfur lyase activity"/>
    <property type="evidence" value="ECO:0007669"/>
    <property type="project" value="InterPro"/>
</dbReference>
<evidence type="ECO:0000256" key="3">
    <source>
        <dbReference type="ARBA" id="ARBA00022833"/>
    </source>
</evidence>
<accession>A0A9W9LBP5</accession>
<feature type="domain" description="CENP-V/GFA" evidence="6">
    <location>
        <begin position="51"/>
        <end position="175"/>
    </location>
</feature>
<dbReference type="SUPFAM" id="SSF51316">
    <property type="entry name" value="Mss4-like"/>
    <property type="match status" value="1"/>
</dbReference>
<comment type="similarity">
    <text evidence="1">Belongs to the Gfa family.</text>
</comment>
<evidence type="ECO:0000256" key="4">
    <source>
        <dbReference type="ARBA" id="ARBA00023239"/>
    </source>
</evidence>
<dbReference type="GeneID" id="81401010"/>
<feature type="compositionally biased region" description="Basic and acidic residues" evidence="5">
    <location>
        <begin position="194"/>
        <end position="209"/>
    </location>
</feature>
<dbReference type="PROSITE" id="PS51891">
    <property type="entry name" value="CENP_V_GFA"/>
    <property type="match status" value="1"/>
</dbReference>
<evidence type="ECO:0000313" key="8">
    <source>
        <dbReference type="Proteomes" id="UP001149079"/>
    </source>
</evidence>
<evidence type="ECO:0000256" key="5">
    <source>
        <dbReference type="SAM" id="MobiDB-lite"/>
    </source>
</evidence>
<keyword evidence="8" id="KW-1185">Reference proteome</keyword>
<sequence length="209" mass="23694">MAEVGSTRPDETLPCPAVTNRVPENTLVKEPWKHHAPYDMRPESAFGPVKWRGKCLCGEVTYSLNREKPLNAKYCHCRGCQKAHGAPFQWAAIFDKHDMSFTSGASGLAFYSSTHKSQDYNLPTKVSCATCRTPIMDEGRNMCLIFPQLIELEGSEEEQRQKREIFKPTCHMFYESRMIDIPDGLPKWSGMDNSSDRLDDQGKRIEGGK</sequence>
<dbReference type="OrthoDB" id="9970124at2759"/>
<dbReference type="RefSeq" id="XP_056527006.1">
    <property type="nucleotide sequence ID" value="XM_056661840.1"/>
</dbReference>
<organism evidence="7 8">
    <name type="scientific">Penicillium bovifimosum</name>
    <dbReference type="NCBI Taxonomy" id="126998"/>
    <lineage>
        <taxon>Eukaryota</taxon>
        <taxon>Fungi</taxon>
        <taxon>Dikarya</taxon>
        <taxon>Ascomycota</taxon>
        <taxon>Pezizomycotina</taxon>
        <taxon>Eurotiomycetes</taxon>
        <taxon>Eurotiomycetidae</taxon>
        <taxon>Eurotiales</taxon>
        <taxon>Aspergillaceae</taxon>
        <taxon>Penicillium</taxon>
    </lineage>
</organism>
<keyword evidence="4" id="KW-0456">Lyase</keyword>
<dbReference type="InterPro" id="IPR006913">
    <property type="entry name" value="CENP-V/GFA"/>
</dbReference>
<dbReference type="Proteomes" id="UP001149079">
    <property type="component" value="Unassembled WGS sequence"/>
</dbReference>
<dbReference type="GO" id="GO:0046872">
    <property type="term" value="F:metal ion binding"/>
    <property type="evidence" value="ECO:0007669"/>
    <property type="project" value="UniProtKB-KW"/>
</dbReference>
<dbReference type="PANTHER" id="PTHR33337:SF40">
    <property type="entry name" value="CENP-V_GFA DOMAIN-CONTAINING PROTEIN-RELATED"/>
    <property type="match status" value="1"/>
</dbReference>
<evidence type="ECO:0000256" key="1">
    <source>
        <dbReference type="ARBA" id="ARBA00005495"/>
    </source>
</evidence>
<dbReference type="InterPro" id="IPR011057">
    <property type="entry name" value="Mss4-like_sf"/>
</dbReference>
<reference evidence="7" key="1">
    <citation type="submission" date="2022-11" db="EMBL/GenBank/DDBJ databases">
        <authorList>
            <person name="Petersen C."/>
        </authorList>
    </citation>
    <scope>NUCLEOTIDE SEQUENCE</scope>
    <source>
        <strain evidence="7">IBT 22155</strain>
    </source>
</reference>
<comment type="caution">
    <text evidence="7">The sequence shown here is derived from an EMBL/GenBank/DDBJ whole genome shotgun (WGS) entry which is preliminary data.</text>
</comment>
<protein>
    <recommendedName>
        <fullName evidence="6">CENP-V/GFA domain-containing protein</fullName>
    </recommendedName>
</protein>
<evidence type="ECO:0000313" key="7">
    <source>
        <dbReference type="EMBL" id="KAJ5146532.1"/>
    </source>
</evidence>
<keyword evidence="3" id="KW-0862">Zinc</keyword>
<reference evidence="7" key="2">
    <citation type="journal article" date="2023" name="IMA Fungus">
        <title>Comparative genomic study of the Penicillium genus elucidates a diverse pangenome and 15 lateral gene transfer events.</title>
        <authorList>
            <person name="Petersen C."/>
            <person name="Sorensen T."/>
            <person name="Nielsen M.R."/>
            <person name="Sondergaard T.E."/>
            <person name="Sorensen J.L."/>
            <person name="Fitzpatrick D.A."/>
            <person name="Frisvad J.C."/>
            <person name="Nielsen K.L."/>
        </authorList>
    </citation>
    <scope>NUCLEOTIDE SEQUENCE</scope>
    <source>
        <strain evidence="7">IBT 22155</strain>
    </source>
</reference>
<dbReference type="AlphaFoldDB" id="A0A9W9LBP5"/>
<dbReference type="Gene3D" id="3.90.1590.10">
    <property type="entry name" value="glutathione-dependent formaldehyde- activating enzyme (gfa)"/>
    <property type="match status" value="1"/>
</dbReference>
<gene>
    <name evidence="7" type="ORF">N7515_001096</name>
</gene>